<proteinExistence type="predicted"/>
<comment type="caution">
    <text evidence="3">The sequence shown here is derived from an EMBL/GenBank/DDBJ whole genome shotgun (WGS) entry which is preliminary data.</text>
</comment>
<gene>
    <name evidence="3" type="ORF">E3P99_01854</name>
</gene>
<organism evidence="3 4">
    <name type="scientific">Wallemia hederae</name>
    <dbReference type="NCBI Taxonomy" id="1540922"/>
    <lineage>
        <taxon>Eukaryota</taxon>
        <taxon>Fungi</taxon>
        <taxon>Dikarya</taxon>
        <taxon>Basidiomycota</taxon>
        <taxon>Wallemiomycotina</taxon>
        <taxon>Wallemiomycetes</taxon>
        <taxon>Wallemiales</taxon>
        <taxon>Wallemiaceae</taxon>
        <taxon>Wallemia</taxon>
    </lineage>
</organism>
<reference evidence="3 4" key="1">
    <citation type="submission" date="2019-03" db="EMBL/GenBank/DDBJ databases">
        <title>Sequencing 23 genomes of Wallemia ichthyophaga.</title>
        <authorList>
            <person name="Gostincar C."/>
        </authorList>
    </citation>
    <scope>NUCLEOTIDE SEQUENCE [LARGE SCALE GENOMIC DNA]</scope>
    <source>
        <strain evidence="3 4">EXF-5753</strain>
    </source>
</reference>
<feature type="region of interest" description="Disordered" evidence="2">
    <location>
        <begin position="93"/>
        <end position="159"/>
    </location>
</feature>
<feature type="region of interest" description="Disordered" evidence="2">
    <location>
        <begin position="477"/>
        <end position="513"/>
    </location>
</feature>
<keyword evidence="4" id="KW-1185">Reference proteome</keyword>
<evidence type="ECO:0000256" key="2">
    <source>
        <dbReference type="SAM" id="MobiDB-lite"/>
    </source>
</evidence>
<name>A0A4V4LTC8_9BASI</name>
<accession>A0A4V4LTC8</accession>
<feature type="coiled-coil region" evidence="1">
    <location>
        <begin position="190"/>
        <end position="221"/>
    </location>
</feature>
<feature type="compositionally biased region" description="Pro residues" evidence="2">
    <location>
        <begin position="339"/>
        <end position="350"/>
    </location>
</feature>
<dbReference type="AlphaFoldDB" id="A0A4V4LTC8"/>
<dbReference type="Proteomes" id="UP000310189">
    <property type="component" value="Unassembled WGS sequence"/>
</dbReference>
<keyword evidence="1" id="KW-0175">Coiled coil</keyword>
<evidence type="ECO:0000256" key="1">
    <source>
        <dbReference type="SAM" id="Coils"/>
    </source>
</evidence>
<dbReference type="OrthoDB" id="2562444at2759"/>
<feature type="region of interest" description="Disordered" evidence="2">
    <location>
        <begin position="330"/>
        <end position="359"/>
    </location>
</feature>
<protein>
    <submittedName>
        <fullName evidence="3">Uncharacterized protein</fullName>
    </submittedName>
</protein>
<feature type="compositionally biased region" description="Basic and acidic residues" evidence="2">
    <location>
        <begin position="477"/>
        <end position="498"/>
    </location>
</feature>
<sequence length="769" mass="86284">MNLEDIRLKTITPPPGDKVSQWHLASFGYDRRVRRAFAPFESVTADTPFLTQEAPLPPIPPSQAATPVTPAFILHPASESVNQQTRPVILPSAPATEQTPVSLPQPIPQSPVNEPEDASSMGTERPASALDRAKDLEDDEPQPNLEDIPLIPSSPSKSTAQLQRNFTINDKDLRELLSAATDHRQDKAVRDALKRAARERIDAINQLEKERQQEAAKAQAEEIPPWAVSIYELLHQTHDKLETLNIRSPEASRVGSPSPAPQAVPIETIHSRTFSAEQIPHTTAANPTSHPMQHSSQPMALPVGEYEPYSAPYQEPYPMVPPSHYSETKKAASTVALPPAAPVDRPPTEPALPAASPPGEEYVEHHIHHHHEPAEAATPKPAHVDHVYIHQQDEQHPQTHIVHEYIPSPPMPVAPQTTPAMEYREDGATTIDGSVSPNRMPVPDSTVGDAVHHIHHLHHEHMGHDHLHAHANLHDHDHDHSHGHGHVHVHDHAHEDHSHLHHHHQHHEAASSTAPYANHPWENIRDRLNAWADLWNAHASPNQLELAKESTHLTRYVSMIACDIFCTQVYKRWVRTIGARYPPVPIDKLFLPPSFAEVLNSAVSSDMYANTAPTFRSFWHELGFPGAPKQLLTLALYRTDRYHFQVLKFDLEGGVLTHYDPFDAPALLDPRPKLWWRGLREAFPEVHIPDDHKLQERVVAINRPKPHERSDSPLAALASWRHMLVNKKPNKETDLMAVRSLIAAEIEGVQKVTDRRTKQRAKKVLQMHN</sequence>
<evidence type="ECO:0000313" key="4">
    <source>
        <dbReference type="Proteomes" id="UP000310189"/>
    </source>
</evidence>
<dbReference type="EMBL" id="SPNW01000023">
    <property type="protein sequence ID" value="TIA89883.1"/>
    <property type="molecule type" value="Genomic_DNA"/>
</dbReference>
<evidence type="ECO:0000313" key="3">
    <source>
        <dbReference type="EMBL" id="TIA89883.1"/>
    </source>
</evidence>